<accession>A0A4Y2MH88</accession>
<name>A0A4Y2MH88_ARAVE</name>
<evidence type="ECO:0000256" key="2">
    <source>
        <dbReference type="ARBA" id="ARBA00010989"/>
    </source>
</evidence>
<dbReference type="Proteomes" id="UP000499080">
    <property type="component" value="Unassembled WGS sequence"/>
</dbReference>
<evidence type="ECO:0000256" key="3">
    <source>
        <dbReference type="ARBA" id="ARBA00022630"/>
    </source>
</evidence>
<keyword evidence="4" id="KW-0274">FAD</keyword>
<dbReference type="AlphaFoldDB" id="A0A4Y2MH88"/>
<reference evidence="7 8" key="1">
    <citation type="journal article" date="2019" name="Sci. Rep.">
        <title>Orb-weaving spider Araneus ventricosus genome elucidates the spidroin gene catalogue.</title>
        <authorList>
            <person name="Kono N."/>
            <person name="Nakamura H."/>
            <person name="Ohtoshi R."/>
            <person name="Moran D.A.P."/>
            <person name="Shinohara A."/>
            <person name="Yoshida Y."/>
            <person name="Fujiwara M."/>
            <person name="Mori M."/>
            <person name="Tomita M."/>
            <person name="Arakawa K."/>
        </authorList>
    </citation>
    <scope>NUCLEOTIDE SEQUENCE [LARGE SCALE GENOMIC DNA]</scope>
</reference>
<dbReference type="OrthoDB" id="424974at2759"/>
<dbReference type="GO" id="GO:0050660">
    <property type="term" value="F:flavin adenine dinucleotide binding"/>
    <property type="evidence" value="ECO:0007669"/>
    <property type="project" value="InterPro"/>
</dbReference>
<dbReference type="Gene3D" id="3.30.9.10">
    <property type="entry name" value="D-Amino Acid Oxidase, subunit A, domain 2"/>
    <property type="match status" value="1"/>
</dbReference>
<dbReference type="SUPFAM" id="SSF51905">
    <property type="entry name" value="FAD/NAD(P)-binding domain"/>
    <property type="match status" value="1"/>
</dbReference>
<protein>
    <recommendedName>
        <fullName evidence="6">FAD dependent oxidoreductase domain-containing protein</fullName>
    </recommendedName>
</protein>
<dbReference type="Gene3D" id="3.50.50.60">
    <property type="entry name" value="FAD/NAD(P)-binding domain"/>
    <property type="match status" value="1"/>
</dbReference>
<comment type="similarity">
    <text evidence="2">Belongs to the MSOX/MTOX family.</text>
</comment>
<keyword evidence="8" id="KW-1185">Reference proteome</keyword>
<evidence type="ECO:0000313" key="7">
    <source>
        <dbReference type="EMBL" id="GBN25842.1"/>
    </source>
</evidence>
<organism evidence="7 8">
    <name type="scientific">Araneus ventricosus</name>
    <name type="common">Orbweaver spider</name>
    <name type="synonym">Epeira ventricosa</name>
    <dbReference type="NCBI Taxonomy" id="182803"/>
    <lineage>
        <taxon>Eukaryota</taxon>
        <taxon>Metazoa</taxon>
        <taxon>Ecdysozoa</taxon>
        <taxon>Arthropoda</taxon>
        <taxon>Chelicerata</taxon>
        <taxon>Arachnida</taxon>
        <taxon>Araneae</taxon>
        <taxon>Araneomorphae</taxon>
        <taxon>Entelegynae</taxon>
        <taxon>Araneoidea</taxon>
        <taxon>Araneidae</taxon>
        <taxon>Araneus</taxon>
    </lineage>
</organism>
<gene>
    <name evidence="7" type="ORF">AVEN_58855_1</name>
</gene>
<dbReference type="Pfam" id="PF01266">
    <property type="entry name" value="DAO"/>
    <property type="match status" value="1"/>
</dbReference>
<dbReference type="PANTHER" id="PTHR10961:SF10">
    <property type="entry name" value="FAD DEPENDENT OXIDOREDUCTASE DOMAIN-CONTAINING PROTEIN"/>
    <property type="match status" value="1"/>
</dbReference>
<sequence>MAESVYDLCVIGAGMFGSSAARHASANPSIKVCLVGPAEPTADELPKREIFGAHYDEGRITRVLDEAPACQVLSQHSISRYRELEKLSGIKFYEPVGCLFTGPKHGSFMQGCLSSGAVHKVPLVEMAGIGETFKSRYPYLKLKSDEFVLLDDNGGGHISPRNFVAAQKKVARLQGCHIIEAVVCGTETLSDGIHVVKTETKGEIKAKRLLIATGGFVNMKNLDVLKPLLVRCFKDTVVLLKIPEDEVQRLSSMPSMISLRDTNEGQIGAYILPPIKYPDGQYYLKFGRSHHREDKDELKTLEEIREWYLSDGDKEMEEPYVKFVSELIPDKFREEFQLLSSSQLVHHGFLSVSRTARISTRLGLRTAFKISSCEFNLDSNRILIDSLISENSSLRTPLICSLRGVAERLASMSLFDVEINSANTNCLLFPLHHLEKAQ</sequence>
<proteinExistence type="inferred from homology"/>
<dbReference type="GO" id="GO:0008115">
    <property type="term" value="F:sarcosine oxidase activity"/>
    <property type="evidence" value="ECO:0007669"/>
    <property type="project" value="TreeGrafter"/>
</dbReference>
<evidence type="ECO:0000313" key="8">
    <source>
        <dbReference type="Proteomes" id="UP000499080"/>
    </source>
</evidence>
<comment type="cofactor">
    <cofactor evidence="1">
        <name>FAD</name>
        <dbReference type="ChEBI" id="CHEBI:57692"/>
    </cofactor>
</comment>
<dbReference type="InterPro" id="IPR006076">
    <property type="entry name" value="FAD-dep_OxRdtase"/>
</dbReference>
<dbReference type="InterPro" id="IPR036188">
    <property type="entry name" value="FAD/NAD-bd_sf"/>
</dbReference>
<keyword evidence="5" id="KW-0560">Oxidoreductase</keyword>
<keyword evidence="3" id="KW-0285">Flavoprotein</keyword>
<evidence type="ECO:0000256" key="1">
    <source>
        <dbReference type="ARBA" id="ARBA00001974"/>
    </source>
</evidence>
<evidence type="ECO:0000259" key="6">
    <source>
        <dbReference type="Pfam" id="PF01266"/>
    </source>
</evidence>
<dbReference type="PANTHER" id="PTHR10961">
    <property type="entry name" value="PEROXISOMAL SARCOSINE OXIDASE"/>
    <property type="match status" value="1"/>
</dbReference>
<dbReference type="EMBL" id="BGPR01007298">
    <property type="protein sequence ID" value="GBN25842.1"/>
    <property type="molecule type" value="Genomic_DNA"/>
</dbReference>
<evidence type="ECO:0000256" key="4">
    <source>
        <dbReference type="ARBA" id="ARBA00022827"/>
    </source>
</evidence>
<dbReference type="InterPro" id="IPR045170">
    <property type="entry name" value="MTOX"/>
</dbReference>
<comment type="caution">
    <text evidence="7">The sequence shown here is derived from an EMBL/GenBank/DDBJ whole genome shotgun (WGS) entry which is preliminary data.</text>
</comment>
<feature type="domain" description="FAD dependent oxidoreductase" evidence="6">
    <location>
        <begin position="7"/>
        <end position="309"/>
    </location>
</feature>
<evidence type="ECO:0000256" key="5">
    <source>
        <dbReference type="ARBA" id="ARBA00023002"/>
    </source>
</evidence>